<dbReference type="RefSeq" id="XP_010907960.1">
    <property type="nucleotide sequence ID" value="XM_010909658.3"/>
</dbReference>
<sequence>MASNNGEPSSAPQMDRWYNIRLGSSFKDPSSTKFCTLRYEFKPASIDKSQAGSLHKSKENRVTVEFHNNQPGKPKVTFEGSSEDCKDNDGVLFFDGETFRLERLHRAVKRLRHVRLPGESAAAANMISAASTGTSIESRSPPLGKIAKPQTLGKNIMHSVPVEVERIDIGEPESPGPKPTNKSTSQQSIPPNSSSMSPDPKSYEPEENLDILGDDDRGTPNKTSAGGPTAAVGFDINIPSQNETDDEIADVDVSDEADEGPNAAEALRAQVNAEEEQQQQETSSSSSSSGSGSSGSGSGSGSSSSDSDGSDDDSASSGGDIEI</sequence>
<proteinExistence type="inferred from homology"/>
<feature type="region of interest" description="Disordered" evidence="8">
    <location>
        <begin position="132"/>
        <end position="154"/>
    </location>
</feature>
<evidence type="ECO:0000256" key="8">
    <source>
        <dbReference type="SAM" id="MobiDB-lite"/>
    </source>
</evidence>
<dbReference type="RefSeq" id="XP_073107888.1">
    <property type="nucleotide sequence ID" value="XM_073251787.1"/>
</dbReference>
<gene>
    <name evidence="11 12" type="primary">LOC105034476</name>
</gene>
<dbReference type="PANTHER" id="PTHR15970:SF2">
    <property type="entry name" value="ELL-ASSOCIATED FACTOR EAF"/>
    <property type="match status" value="1"/>
</dbReference>
<reference evidence="11 12" key="1">
    <citation type="submission" date="2025-04" db="UniProtKB">
        <authorList>
            <consortium name="RefSeq"/>
        </authorList>
    </citation>
    <scope>IDENTIFICATION</scope>
</reference>
<dbReference type="Proteomes" id="UP000504607">
    <property type="component" value="Unplaced"/>
</dbReference>
<dbReference type="InterPro" id="IPR027093">
    <property type="entry name" value="EAF_fam"/>
</dbReference>
<comment type="similarity">
    <text evidence="2">Belongs to the EAF family.</text>
</comment>
<keyword evidence="6" id="KW-0804">Transcription</keyword>
<evidence type="ECO:0000256" key="6">
    <source>
        <dbReference type="ARBA" id="ARBA00023163"/>
    </source>
</evidence>
<evidence type="ECO:0000256" key="2">
    <source>
        <dbReference type="ARBA" id="ARBA00007798"/>
    </source>
</evidence>
<dbReference type="InterPro" id="IPR019194">
    <property type="entry name" value="Tscrpt_elong_fac_Eaf_N"/>
</dbReference>
<protein>
    <submittedName>
        <fullName evidence="11 12">ELL-associated factor 1</fullName>
    </submittedName>
</protein>
<feature type="domain" description="Transcription elongation factor Eaf N-terminal" evidence="9">
    <location>
        <begin position="18"/>
        <end position="115"/>
    </location>
</feature>
<dbReference type="AlphaFoldDB" id="A0A6I9QFY7"/>
<name>A0A6I9QFY7_ELAGV</name>
<organism evidence="10 11">
    <name type="scientific">Elaeis guineensis var. tenera</name>
    <name type="common">Oil palm</name>
    <dbReference type="NCBI Taxonomy" id="51953"/>
    <lineage>
        <taxon>Eukaryota</taxon>
        <taxon>Viridiplantae</taxon>
        <taxon>Streptophyta</taxon>
        <taxon>Embryophyta</taxon>
        <taxon>Tracheophyta</taxon>
        <taxon>Spermatophyta</taxon>
        <taxon>Magnoliopsida</taxon>
        <taxon>Liliopsida</taxon>
        <taxon>Arecaceae</taxon>
        <taxon>Arecoideae</taxon>
        <taxon>Cocoseae</taxon>
        <taxon>Elaeidinae</taxon>
        <taxon>Elaeis</taxon>
    </lineage>
</organism>
<accession>A0A6I9QFY7</accession>
<keyword evidence="5" id="KW-0010">Activator</keyword>
<evidence type="ECO:0000256" key="1">
    <source>
        <dbReference type="ARBA" id="ARBA00004123"/>
    </source>
</evidence>
<evidence type="ECO:0000313" key="11">
    <source>
        <dbReference type="RefSeq" id="XP_010907960.1"/>
    </source>
</evidence>
<feature type="region of interest" description="Disordered" evidence="8">
    <location>
        <begin position="167"/>
        <end position="323"/>
    </location>
</feature>
<keyword evidence="7" id="KW-0539">Nucleus</keyword>
<evidence type="ECO:0000256" key="7">
    <source>
        <dbReference type="ARBA" id="ARBA00023242"/>
    </source>
</evidence>
<evidence type="ECO:0000256" key="3">
    <source>
        <dbReference type="ARBA" id="ARBA00022553"/>
    </source>
</evidence>
<dbReference type="GO" id="GO:0032783">
    <property type="term" value="C:super elongation complex"/>
    <property type="evidence" value="ECO:0007669"/>
    <property type="project" value="InterPro"/>
</dbReference>
<evidence type="ECO:0000313" key="10">
    <source>
        <dbReference type="Proteomes" id="UP000504607"/>
    </source>
</evidence>
<feature type="compositionally biased region" description="Acidic residues" evidence="8">
    <location>
        <begin position="243"/>
        <end position="259"/>
    </location>
</feature>
<evidence type="ECO:0000256" key="4">
    <source>
        <dbReference type="ARBA" id="ARBA00023015"/>
    </source>
</evidence>
<dbReference type="GeneID" id="105034476"/>
<evidence type="ECO:0000313" key="12">
    <source>
        <dbReference type="RefSeq" id="XP_019702565.1"/>
    </source>
</evidence>
<dbReference type="GO" id="GO:0006368">
    <property type="term" value="P:transcription elongation by RNA polymerase II"/>
    <property type="evidence" value="ECO:0007669"/>
    <property type="project" value="InterPro"/>
</dbReference>
<keyword evidence="10" id="KW-1185">Reference proteome</keyword>
<keyword evidence="4" id="KW-0805">Transcription regulation</keyword>
<feature type="compositionally biased region" description="Low complexity" evidence="8">
    <location>
        <begin position="279"/>
        <end position="291"/>
    </location>
</feature>
<dbReference type="GO" id="GO:0003711">
    <property type="term" value="F:transcription elongation factor activity"/>
    <property type="evidence" value="ECO:0007669"/>
    <property type="project" value="TreeGrafter"/>
</dbReference>
<dbReference type="OrthoDB" id="125903at2759"/>
<evidence type="ECO:0000256" key="5">
    <source>
        <dbReference type="ARBA" id="ARBA00023159"/>
    </source>
</evidence>
<dbReference type="Pfam" id="PF09816">
    <property type="entry name" value="EAF"/>
    <property type="match status" value="1"/>
</dbReference>
<feature type="compositionally biased region" description="Polar residues" evidence="8">
    <location>
        <begin position="180"/>
        <end position="197"/>
    </location>
</feature>
<evidence type="ECO:0000259" key="9">
    <source>
        <dbReference type="Pfam" id="PF09816"/>
    </source>
</evidence>
<dbReference type="PANTHER" id="PTHR15970">
    <property type="entry name" value="ELL-ASSOCIATED FACTOR EAF"/>
    <property type="match status" value="1"/>
</dbReference>
<keyword evidence="3" id="KW-0597">Phosphoprotein</keyword>
<dbReference type="KEGG" id="egu:105034476"/>
<dbReference type="RefSeq" id="XP_019702565.1">
    <property type="nucleotide sequence ID" value="XM_019847006.2"/>
</dbReference>
<comment type="subcellular location">
    <subcellularLocation>
        <location evidence="1">Nucleus</location>
    </subcellularLocation>
</comment>